<dbReference type="Proteomes" id="UP000595897">
    <property type="component" value="Chromosome"/>
</dbReference>
<reference evidence="1 2" key="1">
    <citation type="submission" date="2020-11" db="EMBL/GenBank/DDBJ databases">
        <title>Draft genome sequencing of a Lachnospiraceae strain isolated from anoxic soil subjected to BSD treatment.</title>
        <authorList>
            <person name="Uek A."/>
            <person name="Tonouchi A."/>
        </authorList>
    </citation>
    <scope>NUCLEOTIDE SEQUENCE [LARGE SCALE GENOMIC DNA]</scope>
    <source>
        <strain evidence="1 2">TB5</strain>
    </source>
</reference>
<sequence length="55" mass="6448">MKCLILQNQEITEEECKTIIGETYKDKNGRELPKKVKRIIGWKGICKSCRNHKTL</sequence>
<gene>
    <name evidence="1" type="ORF">bsdtb5_06940</name>
</gene>
<accession>A0A7R7EIM9</accession>
<dbReference type="AlphaFoldDB" id="A0A7R7EIM9"/>
<proteinExistence type="predicted"/>
<dbReference type="EMBL" id="AP024169">
    <property type="protein sequence ID" value="BCN29399.1"/>
    <property type="molecule type" value="Genomic_DNA"/>
</dbReference>
<organism evidence="1 2">
    <name type="scientific">Anaeromicropila herbilytica</name>
    <dbReference type="NCBI Taxonomy" id="2785025"/>
    <lineage>
        <taxon>Bacteria</taxon>
        <taxon>Bacillati</taxon>
        <taxon>Bacillota</taxon>
        <taxon>Clostridia</taxon>
        <taxon>Lachnospirales</taxon>
        <taxon>Lachnospiraceae</taxon>
        <taxon>Anaeromicropila</taxon>
    </lineage>
</organism>
<dbReference type="RefSeq" id="WP_271714679.1">
    <property type="nucleotide sequence ID" value="NZ_AP024169.1"/>
</dbReference>
<evidence type="ECO:0000313" key="2">
    <source>
        <dbReference type="Proteomes" id="UP000595897"/>
    </source>
</evidence>
<evidence type="ECO:0000313" key="1">
    <source>
        <dbReference type="EMBL" id="BCN29399.1"/>
    </source>
</evidence>
<dbReference type="KEGG" id="ahb:bsdtb5_06940"/>
<protein>
    <submittedName>
        <fullName evidence="1">Uncharacterized protein</fullName>
    </submittedName>
</protein>
<keyword evidence="2" id="KW-1185">Reference proteome</keyword>
<name>A0A7R7EIM9_9FIRM</name>